<reference evidence="2" key="1">
    <citation type="journal article" date="2022" name="bioRxiv">
        <title>Sequencing and chromosome-scale assembly of the giantPleurodeles waltlgenome.</title>
        <authorList>
            <person name="Brown T."/>
            <person name="Elewa A."/>
            <person name="Iarovenko S."/>
            <person name="Subramanian E."/>
            <person name="Araus A.J."/>
            <person name="Petzold A."/>
            <person name="Susuki M."/>
            <person name="Suzuki K.-i.T."/>
            <person name="Hayashi T."/>
            <person name="Toyoda A."/>
            <person name="Oliveira C."/>
            <person name="Osipova E."/>
            <person name="Leigh N.D."/>
            <person name="Simon A."/>
            <person name="Yun M.H."/>
        </authorList>
    </citation>
    <scope>NUCLEOTIDE SEQUENCE</scope>
    <source>
        <strain evidence="2">20211129_DDA</strain>
        <tissue evidence="2">Liver</tissue>
    </source>
</reference>
<proteinExistence type="predicted"/>
<keyword evidence="3" id="KW-1185">Reference proteome</keyword>
<accession>A0AAV7M9Y9</accession>
<feature type="compositionally biased region" description="Basic and acidic residues" evidence="1">
    <location>
        <begin position="96"/>
        <end position="110"/>
    </location>
</feature>
<evidence type="ECO:0000313" key="2">
    <source>
        <dbReference type="EMBL" id="KAJ1100347.1"/>
    </source>
</evidence>
<dbReference type="AlphaFoldDB" id="A0AAV7M9Y9"/>
<feature type="region of interest" description="Disordered" evidence="1">
    <location>
        <begin position="69"/>
        <end position="124"/>
    </location>
</feature>
<evidence type="ECO:0000313" key="3">
    <source>
        <dbReference type="Proteomes" id="UP001066276"/>
    </source>
</evidence>
<organism evidence="2 3">
    <name type="scientific">Pleurodeles waltl</name>
    <name type="common">Iberian ribbed newt</name>
    <dbReference type="NCBI Taxonomy" id="8319"/>
    <lineage>
        <taxon>Eukaryota</taxon>
        <taxon>Metazoa</taxon>
        <taxon>Chordata</taxon>
        <taxon>Craniata</taxon>
        <taxon>Vertebrata</taxon>
        <taxon>Euteleostomi</taxon>
        <taxon>Amphibia</taxon>
        <taxon>Batrachia</taxon>
        <taxon>Caudata</taxon>
        <taxon>Salamandroidea</taxon>
        <taxon>Salamandridae</taxon>
        <taxon>Pleurodelinae</taxon>
        <taxon>Pleurodeles</taxon>
    </lineage>
</organism>
<dbReference type="EMBL" id="JANPWB010000014">
    <property type="protein sequence ID" value="KAJ1100347.1"/>
    <property type="molecule type" value="Genomic_DNA"/>
</dbReference>
<evidence type="ECO:0000256" key="1">
    <source>
        <dbReference type="SAM" id="MobiDB-lite"/>
    </source>
</evidence>
<comment type="caution">
    <text evidence="2">The sequence shown here is derived from an EMBL/GenBank/DDBJ whole genome shotgun (WGS) entry which is preliminary data.</text>
</comment>
<sequence length="187" mass="20568">MRVSRACIAAGGFRPRGSAGDLGVLLGLERGQHLRAASAVGMSPGGDLRSRSRYSFSVVLVSDDKDERETIRSGWSLPGAPPPKTQSFREARRRKKEGEDPKGDTQDPSRRTPALKVETREEGVMEVAERPALEEFFVSSETEAGERTASCAAPETVWEGACREEECWFGTCMLSYRMRGRRGGRAE</sequence>
<protein>
    <submittedName>
        <fullName evidence="2">Uncharacterized protein</fullName>
    </submittedName>
</protein>
<gene>
    <name evidence="2" type="ORF">NDU88_005433</name>
</gene>
<name>A0AAV7M9Y9_PLEWA</name>
<dbReference type="Proteomes" id="UP001066276">
    <property type="component" value="Chromosome 10"/>
</dbReference>